<evidence type="ECO:0000259" key="2">
    <source>
        <dbReference type="Pfam" id="PF02179"/>
    </source>
</evidence>
<evidence type="ECO:0000313" key="4">
    <source>
        <dbReference type="Proteomes" id="UP001165190"/>
    </source>
</evidence>
<keyword evidence="1" id="KW-0143">Chaperone</keyword>
<dbReference type="InterPro" id="IPR003103">
    <property type="entry name" value="BAG_domain"/>
</dbReference>
<evidence type="ECO:0000313" key="3">
    <source>
        <dbReference type="EMBL" id="GMI99072.1"/>
    </source>
</evidence>
<sequence length="156" mass="17436">MTKGECSTRAVEIEEPDDLAATVLRKAFERRAGAVASLRGKRKVLSPDEAAVVIERTFRAYLIRRSKSLRALRELAVAKSKLKELRALFNSHKQSIARDSEERQRFSEQIISLILAVDAIQGTDIMVRGGRRSMLDELEAMLDAIDPHPTGKLHAV</sequence>
<protein>
    <submittedName>
        <fullName evidence="3">BCL-2-associated athanogene 7</fullName>
    </submittedName>
</protein>
<feature type="domain" description="BAG" evidence="2">
    <location>
        <begin position="82"/>
        <end position="146"/>
    </location>
</feature>
<dbReference type="Proteomes" id="UP001165190">
    <property type="component" value="Unassembled WGS sequence"/>
</dbReference>
<organism evidence="3 4">
    <name type="scientific">Hibiscus trionum</name>
    <name type="common">Flower of an hour</name>
    <dbReference type="NCBI Taxonomy" id="183268"/>
    <lineage>
        <taxon>Eukaryota</taxon>
        <taxon>Viridiplantae</taxon>
        <taxon>Streptophyta</taxon>
        <taxon>Embryophyta</taxon>
        <taxon>Tracheophyta</taxon>
        <taxon>Spermatophyta</taxon>
        <taxon>Magnoliopsida</taxon>
        <taxon>eudicotyledons</taxon>
        <taxon>Gunneridae</taxon>
        <taxon>Pentapetalae</taxon>
        <taxon>rosids</taxon>
        <taxon>malvids</taxon>
        <taxon>Malvales</taxon>
        <taxon>Malvaceae</taxon>
        <taxon>Malvoideae</taxon>
        <taxon>Hibiscus</taxon>
    </lineage>
</organism>
<dbReference type="GO" id="GO:0006457">
    <property type="term" value="P:protein folding"/>
    <property type="evidence" value="ECO:0007669"/>
    <property type="project" value="TreeGrafter"/>
</dbReference>
<dbReference type="PANTHER" id="PTHR33322">
    <property type="entry name" value="BAG DOMAIN CONTAINING PROTEIN, EXPRESSED"/>
    <property type="match status" value="1"/>
</dbReference>
<dbReference type="GO" id="GO:0009506">
    <property type="term" value="C:plasmodesma"/>
    <property type="evidence" value="ECO:0007669"/>
    <property type="project" value="TreeGrafter"/>
</dbReference>
<evidence type="ECO:0000256" key="1">
    <source>
        <dbReference type="ARBA" id="ARBA00023186"/>
    </source>
</evidence>
<dbReference type="InterPro" id="IPR040400">
    <property type="entry name" value="BAG5/6/7/8"/>
</dbReference>
<dbReference type="PANTHER" id="PTHR33322:SF3">
    <property type="entry name" value="BAG FAMILY MOLECULAR CHAPERONE REGULATOR 7"/>
    <property type="match status" value="1"/>
</dbReference>
<dbReference type="GO" id="GO:0051087">
    <property type="term" value="F:protein-folding chaperone binding"/>
    <property type="evidence" value="ECO:0007669"/>
    <property type="project" value="InterPro"/>
</dbReference>
<dbReference type="EMBL" id="BSYR01000033">
    <property type="protein sequence ID" value="GMI99072.1"/>
    <property type="molecule type" value="Genomic_DNA"/>
</dbReference>
<dbReference type="OrthoDB" id="747353at2759"/>
<reference evidence="3" key="1">
    <citation type="submission" date="2023-05" db="EMBL/GenBank/DDBJ databases">
        <title>Genome and transcriptome analyses reveal genes involved in the formation of fine ridges on petal epidermal cells in Hibiscus trionum.</title>
        <authorList>
            <person name="Koshimizu S."/>
            <person name="Masuda S."/>
            <person name="Ishii T."/>
            <person name="Shirasu K."/>
            <person name="Hoshino A."/>
            <person name="Arita M."/>
        </authorList>
    </citation>
    <scope>NUCLEOTIDE SEQUENCE</scope>
    <source>
        <strain evidence="3">Hamamatsu line</strain>
    </source>
</reference>
<name>A0A9W7IM26_HIBTR</name>
<keyword evidence="4" id="KW-1185">Reference proteome</keyword>
<proteinExistence type="predicted"/>
<dbReference type="AlphaFoldDB" id="A0A9W7IM26"/>
<gene>
    <name evidence="3" type="ORF">HRI_003576500</name>
</gene>
<comment type="caution">
    <text evidence="3">The sequence shown here is derived from an EMBL/GenBank/DDBJ whole genome shotgun (WGS) entry which is preliminary data.</text>
</comment>
<dbReference type="Pfam" id="PF02179">
    <property type="entry name" value="BAG"/>
    <property type="match status" value="1"/>
</dbReference>
<accession>A0A9W7IM26</accession>
<dbReference type="SUPFAM" id="SSF63491">
    <property type="entry name" value="BAG domain"/>
    <property type="match status" value="1"/>
</dbReference>